<comment type="caution">
    <text evidence="1">The sequence shown here is derived from an EMBL/GenBank/DDBJ whole genome shotgun (WGS) entry which is preliminary data.</text>
</comment>
<name>A0A414LBQ1_9BACE</name>
<organism evidence="1 2">
    <name type="scientific">Bacteroides intestinalis</name>
    <dbReference type="NCBI Taxonomy" id="329854"/>
    <lineage>
        <taxon>Bacteria</taxon>
        <taxon>Pseudomonadati</taxon>
        <taxon>Bacteroidota</taxon>
        <taxon>Bacteroidia</taxon>
        <taxon>Bacteroidales</taxon>
        <taxon>Bacteroidaceae</taxon>
        <taxon>Bacteroides</taxon>
    </lineage>
</organism>
<protein>
    <submittedName>
        <fullName evidence="1">Uncharacterized protein</fullName>
    </submittedName>
</protein>
<evidence type="ECO:0000313" key="1">
    <source>
        <dbReference type="EMBL" id="RHE91994.1"/>
    </source>
</evidence>
<accession>A0A414LBQ1</accession>
<reference evidence="1 2" key="1">
    <citation type="submission" date="2018-08" db="EMBL/GenBank/DDBJ databases">
        <title>A genome reference for cultivated species of the human gut microbiota.</title>
        <authorList>
            <person name="Zou Y."/>
            <person name="Xue W."/>
            <person name="Luo G."/>
        </authorList>
    </citation>
    <scope>NUCLEOTIDE SEQUENCE [LARGE SCALE GENOMIC DNA]</scope>
    <source>
        <strain evidence="1 2">AM27-17</strain>
    </source>
</reference>
<evidence type="ECO:0000313" key="2">
    <source>
        <dbReference type="Proteomes" id="UP000285650"/>
    </source>
</evidence>
<dbReference type="EMBL" id="QSKV01000006">
    <property type="protein sequence ID" value="RHE91994.1"/>
    <property type="molecule type" value="Genomic_DNA"/>
</dbReference>
<proteinExistence type="predicted"/>
<dbReference type="AlphaFoldDB" id="A0A414LBQ1"/>
<dbReference type="Proteomes" id="UP000285650">
    <property type="component" value="Unassembled WGS sequence"/>
</dbReference>
<sequence length="67" mass="7692">MQKGRKKQIKAVFTFRICHLLPPHWQSSAIMLAKPCHRSGKVLPMQWQKIDNSLKVHCSVGLVTKIL</sequence>
<gene>
    <name evidence="1" type="ORF">DW712_10485</name>
</gene>